<reference evidence="8" key="1">
    <citation type="submission" date="2025-08" db="UniProtKB">
        <authorList>
            <consortium name="Ensembl"/>
        </authorList>
    </citation>
    <scope>IDENTIFICATION</scope>
</reference>
<organism evidence="8 9">
    <name type="scientific">Kryptolebias marmoratus</name>
    <name type="common">Mangrove killifish</name>
    <name type="synonym">Rivulus marmoratus</name>
    <dbReference type="NCBI Taxonomy" id="37003"/>
    <lineage>
        <taxon>Eukaryota</taxon>
        <taxon>Metazoa</taxon>
        <taxon>Chordata</taxon>
        <taxon>Craniata</taxon>
        <taxon>Vertebrata</taxon>
        <taxon>Euteleostomi</taxon>
        <taxon>Actinopterygii</taxon>
        <taxon>Neopterygii</taxon>
        <taxon>Teleostei</taxon>
        <taxon>Neoteleostei</taxon>
        <taxon>Acanthomorphata</taxon>
        <taxon>Ovalentaria</taxon>
        <taxon>Atherinomorphae</taxon>
        <taxon>Cyprinodontiformes</taxon>
        <taxon>Rivulidae</taxon>
        <taxon>Kryptolebias</taxon>
    </lineage>
</organism>
<evidence type="ECO:0000256" key="5">
    <source>
        <dbReference type="ARBA" id="ARBA00022782"/>
    </source>
</evidence>
<evidence type="ECO:0000313" key="9">
    <source>
        <dbReference type="Proteomes" id="UP000264800"/>
    </source>
</evidence>
<sequence length="232" mass="26110">MEVCSPVMGPERIFPSSEDELGEDERPVDGAVLPGGAVWVGGEEAGEMEMDGEEEEEEEEVSSGGYYYLPLNQDPEGPNSSQQDEDEDTGEASHSEQLQQVQHRIQVMGLHLPEAPSPDSDEEEDPEGAAAQRSRASIPMDAGETSTCLHSRMSELYTFYFCRLVLLLDVLLFHLLKLHNLVLFSFQRSRLSCQLKVVWINSSPDFLKVFQNSFRLGLLFAYFLSLQITWSW</sequence>
<feature type="region of interest" description="Disordered" evidence="7">
    <location>
        <begin position="1"/>
        <end position="97"/>
    </location>
</feature>
<dbReference type="STRING" id="37003.ENSKMAP00000000361"/>
<keyword evidence="6" id="KW-0744">Spermatogenesis</keyword>
<evidence type="ECO:0000256" key="6">
    <source>
        <dbReference type="ARBA" id="ARBA00022871"/>
    </source>
</evidence>
<dbReference type="GeneTree" id="ENSGT00940000180544"/>
<dbReference type="Proteomes" id="UP000264800">
    <property type="component" value="Unplaced"/>
</dbReference>
<evidence type="ECO:0000256" key="3">
    <source>
        <dbReference type="ARBA" id="ARBA00022473"/>
    </source>
</evidence>
<feature type="compositionally biased region" description="Acidic residues" evidence="7">
    <location>
        <begin position="44"/>
        <end position="61"/>
    </location>
</feature>
<comment type="function">
    <text evidence="1">May play an important role in spermatogenesis and/or testis development.</text>
</comment>
<dbReference type="GO" id="GO:0030154">
    <property type="term" value="P:cell differentiation"/>
    <property type="evidence" value="ECO:0007669"/>
    <property type="project" value="UniProtKB-KW"/>
</dbReference>
<evidence type="ECO:0000313" key="8">
    <source>
        <dbReference type="Ensembl" id="ENSKMAP00000000361.1"/>
    </source>
</evidence>
<dbReference type="GO" id="GO:0007283">
    <property type="term" value="P:spermatogenesis"/>
    <property type="evidence" value="ECO:0007669"/>
    <property type="project" value="UniProtKB-KW"/>
</dbReference>
<keyword evidence="9" id="KW-1185">Reference proteome</keyword>
<dbReference type="PANTHER" id="PTHR17005">
    <property type="entry name" value="MALE-ENHANCED ANTIGEN-1"/>
    <property type="match status" value="1"/>
</dbReference>
<dbReference type="Pfam" id="PF06910">
    <property type="entry name" value="MEA1"/>
    <property type="match status" value="1"/>
</dbReference>
<evidence type="ECO:0000256" key="4">
    <source>
        <dbReference type="ARBA" id="ARBA00022553"/>
    </source>
</evidence>
<keyword evidence="4" id="KW-0597">Phosphoprotein</keyword>
<feature type="region of interest" description="Disordered" evidence="7">
    <location>
        <begin position="112"/>
        <end position="136"/>
    </location>
</feature>
<name>A0A3Q2Z9X2_KRYMA</name>
<dbReference type="AlphaFoldDB" id="A0A3Q2Z9X2"/>
<protein>
    <recommendedName>
        <fullName evidence="2">Male-enhanced antigen 1</fullName>
    </recommendedName>
</protein>
<dbReference type="Ensembl" id="ENSKMAT00000000390.1">
    <property type="protein sequence ID" value="ENSKMAP00000000361.1"/>
    <property type="gene ID" value="ENSKMAG00000000323.1"/>
</dbReference>
<evidence type="ECO:0000256" key="7">
    <source>
        <dbReference type="SAM" id="MobiDB-lite"/>
    </source>
</evidence>
<accession>A0A3Q2Z9X2</accession>
<evidence type="ECO:0000256" key="2">
    <source>
        <dbReference type="ARBA" id="ARBA00022245"/>
    </source>
</evidence>
<proteinExistence type="predicted"/>
<dbReference type="InterPro" id="IPR009685">
    <property type="entry name" value="MEA1"/>
</dbReference>
<reference evidence="8" key="2">
    <citation type="submission" date="2025-09" db="UniProtKB">
        <authorList>
            <consortium name="Ensembl"/>
        </authorList>
    </citation>
    <scope>IDENTIFICATION</scope>
</reference>
<keyword evidence="5" id="KW-0221">Differentiation</keyword>
<evidence type="ECO:0000256" key="1">
    <source>
        <dbReference type="ARBA" id="ARBA00002540"/>
    </source>
</evidence>
<keyword evidence="3" id="KW-0217">Developmental protein</keyword>